<keyword evidence="5" id="KW-0012">Acyltransferase</keyword>
<gene>
    <name evidence="10" type="ORF">A3E29_02010</name>
</gene>
<dbReference type="PANTHER" id="PTHR43584:SF3">
    <property type="entry name" value="BIFUNCTIONAL PROTEIN GLMU"/>
    <property type="match status" value="1"/>
</dbReference>
<comment type="caution">
    <text evidence="10">The sequence shown here is derived from an EMBL/GenBank/DDBJ whole genome shotgun (WGS) entry which is preliminary data.</text>
</comment>
<dbReference type="Pfam" id="PF12804">
    <property type="entry name" value="NTP_transf_3"/>
    <property type="match status" value="1"/>
</dbReference>
<keyword evidence="3" id="KW-0808">Transferase</keyword>
<dbReference type="InterPro" id="IPR050065">
    <property type="entry name" value="GlmU-like"/>
</dbReference>
<evidence type="ECO:0000256" key="1">
    <source>
        <dbReference type="ARBA" id="ARBA00007707"/>
    </source>
</evidence>
<dbReference type="Proteomes" id="UP000177682">
    <property type="component" value="Unassembled WGS sequence"/>
</dbReference>
<reference evidence="10 11" key="1">
    <citation type="journal article" date="2016" name="Nat. Commun.">
        <title>Thousands of microbial genomes shed light on interconnected biogeochemical processes in an aquifer system.</title>
        <authorList>
            <person name="Anantharaman K."/>
            <person name="Brown C.T."/>
            <person name="Hug L.A."/>
            <person name="Sharon I."/>
            <person name="Castelle C.J."/>
            <person name="Probst A.J."/>
            <person name="Thomas B.C."/>
            <person name="Singh A."/>
            <person name="Wilkins M.J."/>
            <person name="Karaoz U."/>
            <person name="Brodie E.L."/>
            <person name="Williams K.H."/>
            <person name="Hubbard S.S."/>
            <person name="Banfield J.F."/>
        </authorList>
    </citation>
    <scope>NUCLEOTIDE SEQUENCE [LARGE SCALE GENOMIC DNA]</scope>
</reference>
<dbReference type="PANTHER" id="PTHR43584">
    <property type="entry name" value="NUCLEOTIDYL TRANSFERASE"/>
    <property type="match status" value="1"/>
</dbReference>
<name>A0A1F5PLJ8_9BACT</name>
<dbReference type="EMBL" id="MFEY01000005">
    <property type="protein sequence ID" value="OGE90550.1"/>
    <property type="molecule type" value="Genomic_DNA"/>
</dbReference>
<comment type="function">
    <text evidence="8">Catalyzes the last two sequential reactions in the de novo biosynthetic pathway for UDP-N-acetylglucosamine (UDP-GlcNAc). The C-terminal domain catalyzes the transfer of acetyl group from acetyl coenzyme A to glucosamine-1-phosphate (GlcN-1-P) to produce N-acetylglucosamine-1-phosphate (GlcNAc-1-P), which is converted into UDP-GlcNAc by the transfer of uridine 5-monophosphate (from uridine 5-triphosphate), a reaction catalyzed by the N-terminal domain.</text>
</comment>
<evidence type="ECO:0000256" key="2">
    <source>
        <dbReference type="ARBA" id="ARBA00007947"/>
    </source>
</evidence>
<evidence type="ECO:0000256" key="8">
    <source>
        <dbReference type="ARBA" id="ARBA00049628"/>
    </source>
</evidence>
<evidence type="ECO:0000256" key="3">
    <source>
        <dbReference type="ARBA" id="ARBA00022679"/>
    </source>
</evidence>
<dbReference type="CDD" id="cd02540">
    <property type="entry name" value="GT2_GlmU_N_bac"/>
    <property type="match status" value="1"/>
</dbReference>
<evidence type="ECO:0000313" key="10">
    <source>
        <dbReference type="EMBL" id="OGE90550.1"/>
    </source>
</evidence>
<keyword evidence="4" id="KW-0548">Nucleotidyltransferase</keyword>
<proteinExistence type="inferred from homology"/>
<dbReference type="InterPro" id="IPR029044">
    <property type="entry name" value="Nucleotide-diphossugar_trans"/>
</dbReference>
<feature type="domain" description="MobA-like NTP transferase" evidence="9">
    <location>
        <begin position="10"/>
        <end position="126"/>
    </location>
</feature>
<comment type="similarity">
    <text evidence="1">In the C-terminal section; belongs to the transferase hexapeptide repeat family.</text>
</comment>
<dbReference type="AlphaFoldDB" id="A0A1F5PLJ8"/>
<protein>
    <recommendedName>
        <fullName evidence="9">MobA-like NTP transferase domain-containing protein</fullName>
    </recommendedName>
</protein>
<evidence type="ECO:0000313" key="11">
    <source>
        <dbReference type="Proteomes" id="UP000177682"/>
    </source>
</evidence>
<evidence type="ECO:0000256" key="4">
    <source>
        <dbReference type="ARBA" id="ARBA00022695"/>
    </source>
</evidence>
<dbReference type="SUPFAM" id="SSF53448">
    <property type="entry name" value="Nucleotide-diphospho-sugar transferases"/>
    <property type="match status" value="1"/>
</dbReference>
<evidence type="ECO:0000259" key="9">
    <source>
        <dbReference type="Pfam" id="PF12804"/>
    </source>
</evidence>
<dbReference type="GO" id="GO:0019134">
    <property type="term" value="F:glucosamine-1-phosphate N-acetyltransferase activity"/>
    <property type="evidence" value="ECO:0007669"/>
    <property type="project" value="UniProtKB-EC"/>
</dbReference>
<evidence type="ECO:0000256" key="5">
    <source>
        <dbReference type="ARBA" id="ARBA00023315"/>
    </source>
</evidence>
<dbReference type="Gene3D" id="3.90.550.10">
    <property type="entry name" value="Spore Coat Polysaccharide Biosynthesis Protein SpsA, Chain A"/>
    <property type="match status" value="1"/>
</dbReference>
<comment type="catalytic activity">
    <reaction evidence="7">
        <text>N-acetyl-alpha-D-glucosamine 1-phosphate + UTP + H(+) = UDP-N-acetyl-alpha-D-glucosamine + diphosphate</text>
        <dbReference type="Rhea" id="RHEA:13509"/>
        <dbReference type="ChEBI" id="CHEBI:15378"/>
        <dbReference type="ChEBI" id="CHEBI:33019"/>
        <dbReference type="ChEBI" id="CHEBI:46398"/>
        <dbReference type="ChEBI" id="CHEBI:57705"/>
        <dbReference type="ChEBI" id="CHEBI:57776"/>
        <dbReference type="EC" id="2.7.7.23"/>
    </reaction>
</comment>
<organism evidence="10 11">
    <name type="scientific">Candidatus Doudnabacteria bacterium RIFCSPHIGHO2_12_FULL_48_16</name>
    <dbReference type="NCBI Taxonomy" id="1817838"/>
    <lineage>
        <taxon>Bacteria</taxon>
        <taxon>Candidatus Doudnaibacteriota</taxon>
    </lineage>
</organism>
<comment type="catalytic activity">
    <reaction evidence="6">
        <text>alpha-D-glucosamine 1-phosphate + acetyl-CoA = N-acetyl-alpha-D-glucosamine 1-phosphate + CoA + H(+)</text>
        <dbReference type="Rhea" id="RHEA:13725"/>
        <dbReference type="ChEBI" id="CHEBI:15378"/>
        <dbReference type="ChEBI" id="CHEBI:57287"/>
        <dbReference type="ChEBI" id="CHEBI:57288"/>
        <dbReference type="ChEBI" id="CHEBI:57776"/>
        <dbReference type="ChEBI" id="CHEBI:58516"/>
        <dbReference type="EC" id="2.3.1.157"/>
    </reaction>
</comment>
<sequence>MADTLNIQPIILAAGKGTRMNSALPKVLVGLVDRPLIQHLLDNLKSIQFSHPPVIVVGHKYELVQSYLGTNLNYAFQEGQLGTAHAAQAGLSKAEGENVLVLYGDMPFIKPLTIQKLASRHQALNSNFSMLTALVPNFENEFSSFQGFGRIIRDSDGQLLKIQEFVDASPKERDIREVNPGIYLFKTDWLRQHLHLVPKNKHGEHYLTDMLELAIKEGQDIATDTVDPLEVYGINTPQQLKQAEALLR</sequence>
<accession>A0A1F5PLJ8</accession>
<dbReference type="InterPro" id="IPR025877">
    <property type="entry name" value="MobA-like_NTP_Trfase"/>
</dbReference>
<comment type="similarity">
    <text evidence="2">In the N-terminal section; belongs to the N-acetylglucosamine-1-phosphate uridyltransferase family.</text>
</comment>
<evidence type="ECO:0000256" key="6">
    <source>
        <dbReference type="ARBA" id="ARBA00048247"/>
    </source>
</evidence>
<dbReference type="GO" id="GO:0003977">
    <property type="term" value="F:UDP-N-acetylglucosamine diphosphorylase activity"/>
    <property type="evidence" value="ECO:0007669"/>
    <property type="project" value="UniProtKB-EC"/>
</dbReference>
<evidence type="ECO:0000256" key="7">
    <source>
        <dbReference type="ARBA" id="ARBA00048493"/>
    </source>
</evidence>